<feature type="transmembrane region" description="Helical" evidence="9">
    <location>
        <begin position="1633"/>
        <end position="1658"/>
    </location>
</feature>
<feature type="transmembrane region" description="Helical" evidence="9">
    <location>
        <begin position="805"/>
        <end position="829"/>
    </location>
</feature>
<dbReference type="Proteomes" id="UP000481153">
    <property type="component" value="Unassembled WGS sequence"/>
</dbReference>
<dbReference type="Pfam" id="PF00520">
    <property type="entry name" value="Ion_trans"/>
    <property type="match status" value="3"/>
</dbReference>
<feature type="transmembrane region" description="Helical" evidence="9">
    <location>
        <begin position="69"/>
        <end position="88"/>
    </location>
</feature>
<keyword evidence="8" id="KW-0407">Ion channel</keyword>
<evidence type="ECO:0000259" key="10">
    <source>
        <dbReference type="PROSITE" id="PS50042"/>
    </source>
</evidence>
<feature type="transmembrane region" description="Helical" evidence="9">
    <location>
        <begin position="1310"/>
        <end position="1331"/>
    </location>
</feature>
<keyword evidence="2" id="KW-0813">Transport</keyword>
<feature type="domain" description="Cyclic nucleotide-binding" evidence="10">
    <location>
        <begin position="413"/>
        <end position="510"/>
    </location>
</feature>
<evidence type="ECO:0000256" key="5">
    <source>
        <dbReference type="ARBA" id="ARBA00023065"/>
    </source>
</evidence>
<gene>
    <name evidence="11" type="ORF">Ae201684_010560</name>
</gene>
<dbReference type="Gene3D" id="1.10.287.630">
    <property type="entry name" value="Helix hairpin bin"/>
    <property type="match status" value="3"/>
</dbReference>
<dbReference type="SUPFAM" id="SSF51206">
    <property type="entry name" value="cAMP-binding domain-like"/>
    <property type="match status" value="4"/>
</dbReference>
<dbReference type="Pfam" id="PF00027">
    <property type="entry name" value="cNMP_binding"/>
    <property type="match status" value="3"/>
</dbReference>
<evidence type="ECO:0000256" key="1">
    <source>
        <dbReference type="ARBA" id="ARBA00004141"/>
    </source>
</evidence>
<evidence type="ECO:0000256" key="6">
    <source>
        <dbReference type="ARBA" id="ARBA00023136"/>
    </source>
</evidence>
<dbReference type="InterPro" id="IPR050866">
    <property type="entry name" value="CNG_cation_channel"/>
</dbReference>
<evidence type="ECO:0000256" key="2">
    <source>
        <dbReference type="ARBA" id="ARBA00022448"/>
    </source>
</evidence>
<reference evidence="11 12" key="1">
    <citation type="submission" date="2019-07" db="EMBL/GenBank/DDBJ databases">
        <title>Genomics analysis of Aphanomyces spp. identifies a new class of oomycete effector associated with host adaptation.</title>
        <authorList>
            <person name="Gaulin E."/>
        </authorList>
    </citation>
    <scope>NUCLEOTIDE SEQUENCE [LARGE SCALE GENOMIC DNA]</scope>
    <source>
        <strain evidence="11 12">ATCC 201684</strain>
    </source>
</reference>
<keyword evidence="5" id="KW-0406">Ion transport</keyword>
<feature type="transmembrane region" description="Helical" evidence="9">
    <location>
        <begin position="310"/>
        <end position="333"/>
    </location>
</feature>
<dbReference type="PANTHER" id="PTHR45638:SF11">
    <property type="entry name" value="CYCLIC NUCLEOTIDE-GATED CATION CHANNEL SUBUNIT A"/>
    <property type="match status" value="1"/>
</dbReference>
<dbReference type="PROSITE" id="PS50042">
    <property type="entry name" value="CNMP_BINDING_3"/>
    <property type="match status" value="4"/>
</dbReference>
<organism evidence="11 12">
    <name type="scientific">Aphanomyces euteiches</name>
    <dbReference type="NCBI Taxonomy" id="100861"/>
    <lineage>
        <taxon>Eukaryota</taxon>
        <taxon>Sar</taxon>
        <taxon>Stramenopiles</taxon>
        <taxon>Oomycota</taxon>
        <taxon>Saprolegniomycetes</taxon>
        <taxon>Saprolegniales</taxon>
        <taxon>Verrucalvaceae</taxon>
        <taxon>Aphanomyces</taxon>
    </lineage>
</organism>
<dbReference type="SUPFAM" id="SSF81324">
    <property type="entry name" value="Voltage-gated potassium channels"/>
    <property type="match status" value="4"/>
</dbReference>
<comment type="subcellular location">
    <subcellularLocation>
        <location evidence="1">Membrane</location>
        <topology evidence="1">Multi-pass membrane protein</topology>
    </subcellularLocation>
</comment>
<feature type="transmembrane region" description="Helical" evidence="9">
    <location>
        <begin position="31"/>
        <end position="49"/>
    </location>
</feature>
<dbReference type="InterPro" id="IPR018488">
    <property type="entry name" value="cNMP-bd_CS"/>
</dbReference>
<feature type="domain" description="Cyclic nucleotide-binding" evidence="10">
    <location>
        <begin position="1414"/>
        <end position="1512"/>
    </location>
</feature>
<sequence>MPGSTTSQKRNRWGKLLTWYERFERRLSREFLLALDAIQLLYVGFTVPFRIALLFDPYGGTSDNAMESMFPFLGLDILCDVIALLTALRTIKGKVKVHTVVPAESATEVSLSRAGHHKDSTFQQSLVKFAITRQQTMRRNSAFMAKETSMKPQFLLSTTWDKTKDVLSYEIVLEWIALFPFDLIWVGYPNAMMLCRLPKLLRLIRAGDVARLIKHSLAEHELLAGFHNIGMSLLTGIILLSVALFHWATCIFLFISHLQCGYNLETKVGDKNCWAQQAQLQGASLFRVYVFTLVHVAFGFPTPQTNVERFAVISIQCMRFCIAGGIIGAYVFLFECQNRQENEFHDQVDGVKEYLTARRLSKHIQGKVLDFYEHFWSAQRGIDENSIISTLPSHIQTQCRELLRAKLLKTVPIFRSQPMQVLNRLVTRMKMQCYGRGDWIMRNDVCKSIFMVCRGRVAILDLHGAVIKNVVDGQYFGLSMMQGDSNELSSARAETICDLYTLDKLSIRTVYDICANHVTVPWDELVAHATTIAKRPIRANSKLGLGKKFAESAVNNEKWYHPDSAFRHHWEQCIVVALVFFTIDIPVHICFHTNSSWPMFSWRVFLEIFLIVDLWLRSRYFAFIENGNVIVDQWFIWQQYKRNGLVLDAISNIPFALVADCLLENEETSILLLLRVCEWVRFLRMRHLLSTLSTILKRLQVNDTTHIIVYMIFCVPFACHVGGCLWFWIASLYMHEEGDHFHGSKITLRECLAWARDDHNCTWLIYDHKKFGESSDYVRAFYWTVVSLVTVQFGSILPFTDGECAFMFLFLCVSCVANYGAIGALVNAVTRINRTTHIKQEKVASAHRFMALEGVSRQVRNNVSNYYKHHWTQSTEQQTLAVLKPLPDNLRQEIQAFLHEKSVSHMTVFRVVDAEGLRFIYSIMKHQSYKRGEFVVRVGDTGDNIYILTRGILEACQIVDDFLIPSQLMYPGHCVGESAFVLKRQHEISARVASESADVSVLSRQDFITIVEHFEHLWPKVEELANTLASSERNRLRIFDLNLRKANIYRTLNQAATIYIEPKLDDFLIHPTSNRYRVWELVITMVVVYNFVQITFRVSMCPEPSGLAMLVFSVVDIICDIIYLVDMYIKYNHLIIMDKNGDEVVSVAMIRANYVRGALKIEAMSSLPLYYIGNYKIMTLCRLPRLLRCYQLSDLLHSFHTFVQEQTSSVTVSEGLELVKLLIMLVLSSHLAATCLYLISFTEYSHHYAESDENATTEVHELEIWFEHDFVIHHHPHDLGTVYLRAIYWGLGVLSSFDYMDIEMSMIGETLWFCVVALVGVVFIGLIIGQLSNSIFNANKTIREVEMKLENFAFYARKKHLPAYLVRRARLFFRFQLDCNLGMDSHEIFCNLPQSLRLEVFKDLHTKLLSSIPLFSTLTSAQMSSIAEKLHSQLYLPGDNIIMEGDVGNALYIMKHGLGEKFLRAHRLAFAPVYEGSLFGEFAFFLSMRYTHCVKAVKCSEILCISKQAWMEAWSNEAGFKFKVKLAVAVQREFKTMERVTSSIKQNFGITGNAPIKLNSMLGIGKARSPGMKRASDTRRDSIINIFENLRELARYGRKMPHFSQQGAKTLSIWSFGPPPRDIWMPESLFRQIWDIAIFGITIYYVTALPFRACFVQIPASTPVWIIVWFACDYAMDILSLVDFYLRYQVFYIFKEGEIQTNQTVLRKHYRQHGQFICDVVATIPFELFSLGYANSWQWASLFRLNRMIRLLHLAHLSDSLRQYLSRWEWFHSKTIIFQYIMYFIAPFFLMAHWIACIWFYLSFITRKSETPSWLVSTGYVDIDVSDISYLDFPIEFSDEIRLTSLNLYLVSLYYATSSLTSQSFGDVVSRNSLETWLTVGIMVFSIAFYGVLVGVLSEMMQDRLNPRAKFEQHMVDISTFFNYRLLPFDFFIQTSRYCRTQWQTHMGRTEEDFLSVLSSTIREDIAMHVKQSVISHLSFLDNCEEAFVRALVVKLRTEEFIHADVVYQFGDVARVLYIIDVGAVSLVSCLAETQIRRAHDFFGGVSLFEDNGRSATAIANEESTMFLLHHQDFQRLVDRFPEYYDRCYNLWNVSDEDPCARSAANNVRAQRRITKNSEQNG</sequence>
<dbReference type="PROSITE" id="PS00888">
    <property type="entry name" value="CNMP_BINDING_1"/>
    <property type="match status" value="2"/>
</dbReference>
<dbReference type="VEuPathDB" id="FungiDB:AeMF1_000332"/>
<dbReference type="CDD" id="cd00038">
    <property type="entry name" value="CAP_ED"/>
    <property type="match status" value="4"/>
</dbReference>
<feature type="transmembrane region" description="Helical" evidence="9">
    <location>
        <begin position="1108"/>
        <end position="1129"/>
    </location>
</feature>
<evidence type="ECO:0000313" key="11">
    <source>
        <dbReference type="EMBL" id="KAF0732268.1"/>
    </source>
</evidence>
<feature type="transmembrane region" description="Helical" evidence="9">
    <location>
        <begin position="1780"/>
        <end position="1802"/>
    </location>
</feature>
<feature type="transmembrane region" description="Helical" evidence="9">
    <location>
        <begin position="233"/>
        <end position="258"/>
    </location>
</feature>
<dbReference type="GO" id="GO:0044877">
    <property type="term" value="F:protein-containing complex binding"/>
    <property type="evidence" value="ECO:0007669"/>
    <property type="project" value="TreeGrafter"/>
</dbReference>
<evidence type="ECO:0000256" key="3">
    <source>
        <dbReference type="ARBA" id="ARBA00022692"/>
    </source>
</evidence>
<keyword evidence="3 9" id="KW-0812">Transmembrane</keyword>
<dbReference type="GO" id="GO:0005221">
    <property type="term" value="F:intracellularly cyclic nucleotide-activated monoatomic cation channel activity"/>
    <property type="evidence" value="ECO:0007669"/>
    <property type="project" value="InterPro"/>
</dbReference>
<dbReference type="InterPro" id="IPR000595">
    <property type="entry name" value="cNMP-bd_dom"/>
</dbReference>
<keyword evidence="12" id="KW-1185">Reference proteome</keyword>
<feature type="domain" description="Cyclic nucleotide-binding" evidence="10">
    <location>
        <begin position="1980"/>
        <end position="2095"/>
    </location>
</feature>
<evidence type="ECO:0000313" key="12">
    <source>
        <dbReference type="Proteomes" id="UP000481153"/>
    </source>
</evidence>
<dbReference type="InterPro" id="IPR005821">
    <property type="entry name" value="Ion_trans_dom"/>
</dbReference>
<feature type="transmembrane region" description="Helical" evidence="9">
    <location>
        <begin position="1078"/>
        <end position="1096"/>
    </location>
</feature>
<name>A0A6G0WXQ7_9STRA</name>
<dbReference type="VEuPathDB" id="FungiDB:AeMF1_004477"/>
<accession>A0A6G0WXQ7</accession>
<dbReference type="InterPro" id="IPR014710">
    <property type="entry name" value="RmlC-like_jellyroll"/>
</dbReference>
<evidence type="ECO:0000256" key="4">
    <source>
        <dbReference type="ARBA" id="ARBA00022989"/>
    </source>
</evidence>
<proteinExistence type="predicted"/>
<protein>
    <recommendedName>
        <fullName evidence="10">Cyclic nucleotide-binding domain-containing protein</fullName>
    </recommendedName>
</protein>
<keyword evidence="6 9" id="KW-0472">Membrane</keyword>
<dbReference type="Gene3D" id="1.10.287.70">
    <property type="match status" value="4"/>
</dbReference>
<keyword evidence="7" id="KW-1071">Ligand-gated ion channel</keyword>
<dbReference type="GO" id="GO:0016020">
    <property type="term" value="C:membrane"/>
    <property type="evidence" value="ECO:0007669"/>
    <property type="project" value="UniProtKB-SubCell"/>
</dbReference>
<evidence type="ECO:0000256" key="7">
    <source>
        <dbReference type="ARBA" id="ARBA00023286"/>
    </source>
</evidence>
<dbReference type="PANTHER" id="PTHR45638">
    <property type="entry name" value="CYCLIC NUCLEOTIDE-GATED CATION CHANNEL SUBUNIT A"/>
    <property type="match status" value="1"/>
</dbReference>
<dbReference type="InterPro" id="IPR018490">
    <property type="entry name" value="cNMP-bd_dom_sf"/>
</dbReference>
<comment type="caution">
    <text evidence="11">The sequence shown here is derived from an EMBL/GenBank/DDBJ whole genome shotgun (WGS) entry which is preliminary data.</text>
</comment>
<feature type="transmembrane region" description="Helical" evidence="9">
    <location>
        <begin position="278"/>
        <end position="298"/>
    </location>
</feature>
<dbReference type="Gene3D" id="2.60.120.10">
    <property type="entry name" value="Jelly Rolls"/>
    <property type="match status" value="4"/>
</dbReference>
<dbReference type="SMART" id="SM00100">
    <property type="entry name" value="cNMP"/>
    <property type="match status" value="4"/>
</dbReference>
<evidence type="ECO:0000256" key="9">
    <source>
        <dbReference type="SAM" id="Phobius"/>
    </source>
</evidence>
<evidence type="ECO:0000256" key="8">
    <source>
        <dbReference type="ARBA" id="ARBA00023303"/>
    </source>
</evidence>
<feature type="transmembrane region" description="Helical" evidence="9">
    <location>
        <begin position="1877"/>
        <end position="1898"/>
    </location>
</feature>
<feature type="transmembrane region" description="Helical" evidence="9">
    <location>
        <begin position="707"/>
        <end position="729"/>
    </location>
</feature>
<dbReference type="EMBL" id="VJMJ01000135">
    <property type="protein sequence ID" value="KAF0732268.1"/>
    <property type="molecule type" value="Genomic_DNA"/>
</dbReference>
<feature type="domain" description="Cyclic nucleotide-binding" evidence="10">
    <location>
        <begin position="908"/>
        <end position="1011"/>
    </location>
</feature>
<keyword evidence="4 9" id="KW-1133">Transmembrane helix</keyword>
<dbReference type="VEuPathDB" id="FungiDB:AeMF1_000331"/>